<accession>A0A1E3QAN5</accession>
<dbReference type="PROSITE" id="PS51072">
    <property type="entry name" value="MHD"/>
    <property type="match status" value="1"/>
</dbReference>
<feature type="compositionally biased region" description="Basic and acidic residues" evidence="3">
    <location>
        <begin position="492"/>
        <end position="507"/>
    </location>
</feature>
<feature type="domain" description="MHD" evidence="4">
    <location>
        <begin position="614"/>
        <end position="865"/>
    </location>
</feature>
<feature type="coiled-coil region" evidence="2">
    <location>
        <begin position="1"/>
        <end position="28"/>
    </location>
</feature>
<dbReference type="GO" id="GO:0005886">
    <property type="term" value="C:plasma membrane"/>
    <property type="evidence" value="ECO:0007669"/>
    <property type="project" value="TreeGrafter"/>
</dbReference>
<feature type="compositionally biased region" description="Low complexity" evidence="3">
    <location>
        <begin position="226"/>
        <end position="237"/>
    </location>
</feature>
<feature type="compositionally biased region" description="Polar residues" evidence="3">
    <location>
        <begin position="140"/>
        <end position="149"/>
    </location>
</feature>
<evidence type="ECO:0000313" key="6">
    <source>
        <dbReference type="Proteomes" id="UP000094385"/>
    </source>
</evidence>
<sequence length="882" mass="94352">MRVIQENLSSVAREIESAEDKVEKYKKKGSSKIADAHQNVNNAVAEWDSQAPLVFEKLQGIDEARLVMLKDVLTRYETSEVDKAQRVVSLCEGNLNSLLSFDPQDEIKVYALQIQTNGVPLTARTSSRHAPPPVSPMHETASSASTVQRSVVVASPSKRRTSVATADTITSSPNSSRSKFSRMSTILRPGKSEGSRRGLFGHKDKDKNKYREQIDVSPVREPSHMSTETASIASSRSRSSRPEPPPHRTTSGAVPVLSSAEAPGSATTSPQSAAPFVVTNGNGYNEDPDAINVIGTVDHSDRPTPVAPLPSQSIHLVPASQPQPQPQQPQIDSEGFSIPQPLSKDSALASLEDDLTAYHDQQSTIKVDIQSQTIKDEQDDAQAAVERVAASLRSRPTISGRSMRGRRGEIQSKLLGPGTEANMTSPAHGVPPPPPPHRSEHAVPASSVVPIEEETETVPAEIVQPVESVSEPEMASDNVVKESNETAETEPIVEKAREPEAAERKVEEKIEPIPPTESIAVASPPVLSPLSTDTAVTQKGVEMVPVSAAPSEQYYSTSSATPFTPTTPQEYYSPITQPLQQAPIAQRMESTTSIIASPTSSTVAAAEHPQESIVPGLSSSIVETVHVSLQNGAPTRALIVGEIALSFSSTTTTSPSPAPLRLTNTSGLDRVMPNQSLLVPSEIAGEYMVDAAALSSAPAIAFKYSITSPSYAPIIVDPIWKFEAHQTSVMLYYFLNPDFPVDELTVSDLSIEVAIEGVRATACRSKPSGVFDQETAKLSIPIAGEEHEVTLRKTDEKVQVLVRFLNEGLARESSSGGVVVKFRYSPPSAMDGVCVEVLDVGKKGGEETDDPFADEAAAEAEWSLVPVVRSVVSGQYFAAASG</sequence>
<keyword evidence="2" id="KW-0175">Coiled coil</keyword>
<feature type="compositionally biased region" description="Low complexity" evidence="3">
    <location>
        <begin position="171"/>
        <end position="184"/>
    </location>
</feature>
<evidence type="ECO:0000256" key="1">
    <source>
        <dbReference type="ARBA" id="ARBA00022583"/>
    </source>
</evidence>
<evidence type="ECO:0000256" key="2">
    <source>
        <dbReference type="SAM" id="Coils"/>
    </source>
</evidence>
<feature type="compositionally biased region" description="Basic and acidic residues" evidence="3">
    <location>
        <begin position="190"/>
        <end position="214"/>
    </location>
</feature>
<evidence type="ECO:0000259" key="4">
    <source>
        <dbReference type="PROSITE" id="PS51072"/>
    </source>
</evidence>
<dbReference type="GO" id="GO:0032185">
    <property type="term" value="P:septin cytoskeleton organization"/>
    <property type="evidence" value="ECO:0007669"/>
    <property type="project" value="TreeGrafter"/>
</dbReference>
<dbReference type="STRING" id="675824.A0A1E3QAN5"/>
<dbReference type="GO" id="GO:0006897">
    <property type="term" value="P:endocytosis"/>
    <property type="evidence" value="ECO:0007669"/>
    <property type="project" value="UniProtKB-KW"/>
</dbReference>
<dbReference type="Pfam" id="PF10291">
    <property type="entry name" value="muHD"/>
    <property type="match status" value="1"/>
</dbReference>
<dbReference type="AlphaFoldDB" id="A0A1E3QAN5"/>
<dbReference type="EMBL" id="KV454292">
    <property type="protein sequence ID" value="ODQ74628.1"/>
    <property type="molecule type" value="Genomic_DNA"/>
</dbReference>
<evidence type="ECO:0000313" key="5">
    <source>
        <dbReference type="EMBL" id="ODQ74628.1"/>
    </source>
</evidence>
<gene>
    <name evidence="5" type="ORF">LIPSTDRAFT_259202</name>
</gene>
<dbReference type="GO" id="GO:0030139">
    <property type="term" value="C:endocytic vesicle"/>
    <property type="evidence" value="ECO:0007669"/>
    <property type="project" value="TreeGrafter"/>
</dbReference>
<dbReference type="Proteomes" id="UP000094385">
    <property type="component" value="Unassembled WGS sequence"/>
</dbReference>
<dbReference type="SUPFAM" id="SSF103657">
    <property type="entry name" value="BAR/IMD domain-like"/>
    <property type="match status" value="1"/>
</dbReference>
<keyword evidence="6" id="KW-1185">Reference proteome</keyword>
<feature type="region of interest" description="Disordered" evidence="3">
    <location>
        <begin position="123"/>
        <end position="273"/>
    </location>
</feature>
<keyword evidence="1" id="KW-0254">Endocytosis</keyword>
<dbReference type="InterPro" id="IPR018808">
    <property type="entry name" value="Muniscin_C"/>
</dbReference>
<feature type="region of interest" description="Disordered" evidence="3">
    <location>
        <begin position="469"/>
        <end position="507"/>
    </location>
</feature>
<dbReference type="InterPro" id="IPR028565">
    <property type="entry name" value="MHD"/>
</dbReference>
<dbReference type="PANTHER" id="PTHR23065:SF54">
    <property type="entry name" value="SUPPRESSOR OF YEAST PROFILIN DELETION"/>
    <property type="match status" value="1"/>
</dbReference>
<proteinExistence type="predicted"/>
<dbReference type="Gene3D" id="1.20.1270.60">
    <property type="entry name" value="Arfaptin homology (AH) domain/BAR domain"/>
    <property type="match status" value="1"/>
</dbReference>
<dbReference type="PANTHER" id="PTHR23065">
    <property type="entry name" value="PROLINE-SERINE-THREONINE PHOSPHATASE INTERACTING PROTEIN 1"/>
    <property type="match status" value="1"/>
</dbReference>
<feature type="region of interest" description="Disordered" evidence="3">
    <location>
        <begin position="289"/>
        <end position="346"/>
    </location>
</feature>
<dbReference type="OrthoDB" id="331602at2759"/>
<feature type="region of interest" description="Disordered" evidence="3">
    <location>
        <begin position="415"/>
        <end position="442"/>
    </location>
</feature>
<protein>
    <recommendedName>
        <fullName evidence="4">MHD domain-containing protein</fullName>
    </recommendedName>
</protein>
<reference evidence="5 6" key="1">
    <citation type="journal article" date="2016" name="Proc. Natl. Acad. Sci. U.S.A.">
        <title>Comparative genomics of biotechnologically important yeasts.</title>
        <authorList>
            <person name="Riley R."/>
            <person name="Haridas S."/>
            <person name="Wolfe K.H."/>
            <person name="Lopes M.R."/>
            <person name="Hittinger C.T."/>
            <person name="Goeker M."/>
            <person name="Salamov A.A."/>
            <person name="Wisecaver J.H."/>
            <person name="Long T.M."/>
            <person name="Calvey C.H."/>
            <person name="Aerts A.L."/>
            <person name="Barry K.W."/>
            <person name="Choi C."/>
            <person name="Clum A."/>
            <person name="Coughlan A.Y."/>
            <person name="Deshpande S."/>
            <person name="Douglass A.P."/>
            <person name="Hanson S.J."/>
            <person name="Klenk H.-P."/>
            <person name="LaButti K.M."/>
            <person name="Lapidus A."/>
            <person name="Lindquist E.A."/>
            <person name="Lipzen A.M."/>
            <person name="Meier-Kolthoff J.P."/>
            <person name="Ohm R.A."/>
            <person name="Otillar R.P."/>
            <person name="Pangilinan J.L."/>
            <person name="Peng Y."/>
            <person name="Rokas A."/>
            <person name="Rosa C.A."/>
            <person name="Scheuner C."/>
            <person name="Sibirny A.A."/>
            <person name="Slot J.C."/>
            <person name="Stielow J.B."/>
            <person name="Sun H."/>
            <person name="Kurtzman C.P."/>
            <person name="Blackwell M."/>
            <person name="Grigoriev I.V."/>
            <person name="Jeffries T.W."/>
        </authorList>
    </citation>
    <scope>NUCLEOTIDE SEQUENCE [LARGE SCALE GENOMIC DNA]</scope>
    <source>
        <strain evidence="5 6">NRRL Y-11557</strain>
    </source>
</reference>
<evidence type="ECO:0000256" key="3">
    <source>
        <dbReference type="SAM" id="MobiDB-lite"/>
    </source>
</evidence>
<organism evidence="5 6">
    <name type="scientific">Lipomyces starkeyi NRRL Y-11557</name>
    <dbReference type="NCBI Taxonomy" id="675824"/>
    <lineage>
        <taxon>Eukaryota</taxon>
        <taxon>Fungi</taxon>
        <taxon>Dikarya</taxon>
        <taxon>Ascomycota</taxon>
        <taxon>Saccharomycotina</taxon>
        <taxon>Lipomycetes</taxon>
        <taxon>Lipomycetales</taxon>
        <taxon>Lipomycetaceae</taxon>
        <taxon>Lipomyces</taxon>
    </lineage>
</organism>
<name>A0A1E3QAN5_LIPST</name>
<dbReference type="InterPro" id="IPR027267">
    <property type="entry name" value="AH/BAR_dom_sf"/>
</dbReference>
<dbReference type="GO" id="GO:0032153">
    <property type="term" value="C:cell division site"/>
    <property type="evidence" value="ECO:0007669"/>
    <property type="project" value="TreeGrafter"/>
</dbReference>